<dbReference type="InterPro" id="IPR001254">
    <property type="entry name" value="Trypsin_dom"/>
</dbReference>
<evidence type="ECO:0000313" key="3">
    <source>
        <dbReference type="Proteomes" id="UP000196531"/>
    </source>
</evidence>
<dbReference type="GO" id="GO:0004252">
    <property type="term" value="F:serine-type endopeptidase activity"/>
    <property type="evidence" value="ECO:0007669"/>
    <property type="project" value="InterPro"/>
</dbReference>
<dbReference type="InterPro" id="IPR018114">
    <property type="entry name" value="TRYPSIN_HIS"/>
</dbReference>
<evidence type="ECO:0000313" key="2">
    <source>
        <dbReference type="EMBL" id="OUR99820.1"/>
    </source>
</evidence>
<name>A0A1Y5FCS1_9BACT</name>
<feature type="domain" description="Peptidase S1" evidence="1">
    <location>
        <begin position="92"/>
        <end position="267"/>
    </location>
</feature>
<dbReference type="Gene3D" id="2.40.10.10">
    <property type="entry name" value="Trypsin-like serine proteases"/>
    <property type="match status" value="2"/>
</dbReference>
<evidence type="ECO:0000259" key="1">
    <source>
        <dbReference type="Pfam" id="PF00089"/>
    </source>
</evidence>
<reference evidence="3" key="1">
    <citation type="journal article" date="2017" name="Proc. Natl. Acad. Sci. U.S.A.">
        <title>Simulation of Deepwater Horizon oil plume reveals substrate specialization within a complex community of hydrocarbon-degraders.</title>
        <authorList>
            <person name="Hu P."/>
            <person name="Dubinsky E.A."/>
            <person name="Probst A.J."/>
            <person name="Wang J."/>
            <person name="Sieber C.M.K."/>
            <person name="Tom L.M."/>
            <person name="Gardinali P."/>
            <person name="Banfield J.F."/>
            <person name="Atlas R.M."/>
            <person name="Andersen G.L."/>
        </authorList>
    </citation>
    <scope>NUCLEOTIDE SEQUENCE [LARGE SCALE GENOMIC DNA]</scope>
</reference>
<dbReference type="PROSITE" id="PS00134">
    <property type="entry name" value="TRYPSIN_HIS"/>
    <property type="match status" value="1"/>
</dbReference>
<dbReference type="Pfam" id="PF00089">
    <property type="entry name" value="Trypsin"/>
    <property type="match status" value="1"/>
</dbReference>
<comment type="caution">
    <text evidence="2">The sequence shown here is derived from an EMBL/GenBank/DDBJ whole genome shotgun (WGS) entry which is preliminary data.</text>
</comment>
<dbReference type="AlphaFoldDB" id="A0A1Y5FCS1"/>
<dbReference type="EMBL" id="MAAO01000002">
    <property type="protein sequence ID" value="OUR99820.1"/>
    <property type="molecule type" value="Genomic_DNA"/>
</dbReference>
<protein>
    <recommendedName>
        <fullName evidence="1">Peptidase S1 domain-containing protein</fullName>
    </recommendedName>
</protein>
<dbReference type="InterPro" id="IPR043504">
    <property type="entry name" value="Peptidase_S1_PA_chymotrypsin"/>
</dbReference>
<dbReference type="GO" id="GO:0006508">
    <property type="term" value="P:proteolysis"/>
    <property type="evidence" value="ECO:0007669"/>
    <property type="project" value="InterPro"/>
</dbReference>
<gene>
    <name evidence="2" type="ORF">A9Q84_01985</name>
</gene>
<organism evidence="2 3">
    <name type="scientific">Halobacteriovorax marinus</name>
    <dbReference type="NCBI Taxonomy" id="97084"/>
    <lineage>
        <taxon>Bacteria</taxon>
        <taxon>Pseudomonadati</taxon>
        <taxon>Bdellovibrionota</taxon>
        <taxon>Bacteriovoracia</taxon>
        <taxon>Bacteriovoracales</taxon>
        <taxon>Halobacteriovoraceae</taxon>
        <taxon>Halobacteriovorax</taxon>
    </lineage>
</organism>
<dbReference type="Proteomes" id="UP000196531">
    <property type="component" value="Unassembled WGS sequence"/>
</dbReference>
<sequence length="305" mass="34404">MAIHDENHYIFIMKIAPLISLLLLLNIQVFADSFKIIYGEDDRFEPATLEGSRLELASKSVAAIISNYSLKKIGQSIEIVALNFGETTRYCPSVPYQGQPTAASCSSFLVAPDIVVTAGHCLKTEWDCKSKSFVFDYRMDLLGSRVGPFDRYRVSKNQVYGCKEILARKLDRNDTKEDWAIIKLDRKVSNRTPLNFRQYGKVEKNSKLSLMGFPNGLPLKIAINGKVRTNNKAFYFVADIDAFHMNSGSPVINQDTLEVEGILVRGEKDFTSNLGCKQLKICKEDTCRGEDISKITKVPLKKYIY</sequence>
<dbReference type="InterPro" id="IPR009003">
    <property type="entry name" value="Peptidase_S1_PA"/>
</dbReference>
<dbReference type="SUPFAM" id="SSF50494">
    <property type="entry name" value="Trypsin-like serine proteases"/>
    <property type="match status" value="1"/>
</dbReference>
<proteinExistence type="predicted"/>
<accession>A0A1Y5FCS1</accession>